<feature type="domain" description="Creatinase N-terminal" evidence="5">
    <location>
        <begin position="5"/>
        <end position="123"/>
    </location>
</feature>
<dbReference type="GO" id="GO:0046872">
    <property type="term" value="F:metal ion binding"/>
    <property type="evidence" value="ECO:0007669"/>
    <property type="project" value="UniProtKB-KW"/>
</dbReference>
<evidence type="ECO:0000259" key="5">
    <source>
        <dbReference type="Pfam" id="PF01321"/>
    </source>
</evidence>
<feature type="domain" description="Peptidase M24" evidence="4">
    <location>
        <begin position="292"/>
        <end position="504"/>
    </location>
</feature>
<dbReference type="FunFam" id="3.90.230.10:FF:000009">
    <property type="entry name" value="xaa-Pro aminopeptidase 2"/>
    <property type="match status" value="1"/>
</dbReference>
<gene>
    <name evidence="7" type="ORF">IAD16_00315</name>
</gene>
<evidence type="ECO:0000259" key="4">
    <source>
        <dbReference type="Pfam" id="PF00557"/>
    </source>
</evidence>
<dbReference type="AlphaFoldDB" id="A0A9D1I441"/>
<dbReference type="Gene3D" id="3.40.350.10">
    <property type="entry name" value="Creatinase/prolidase N-terminal domain"/>
    <property type="match status" value="2"/>
</dbReference>
<dbReference type="GO" id="GO:0005737">
    <property type="term" value="C:cytoplasm"/>
    <property type="evidence" value="ECO:0007669"/>
    <property type="project" value="UniProtKB-ARBA"/>
</dbReference>
<dbReference type="InterPro" id="IPR000587">
    <property type="entry name" value="Creatinase_N"/>
</dbReference>
<protein>
    <submittedName>
        <fullName evidence="7">Aminopeptidase P family protein</fullName>
    </submittedName>
</protein>
<keyword evidence="2" id="KW-0479">Metal-binding</keyword>
<keyword evidence="7" id="KW-0031">Aminopeptidase</keyword>
<dbReference type="GO" id="GO:0070006">
    <property type="term" value="F:metalloaminopeptidase activity"/>
    <property type="evidence" value="ECO:0007669"/>
    <property type="project" value="InterPro"/>
</dbReference>
<dbReference type="InterPro" id="IPR000994">
    <property type="entry name" value="Pept_M24"/>
</dbReference>
<dbReference type="InterPro" id="IPR032416">
    <property type="entry name" value="Peptidase_M24_C"/>
</dbReference>
<comment type="caution">
    <text evidence="7">The sequence shown here is derived from an EMBL/GenBank/DDBJ whole genome shotgun (WGS) entry which is preliminary data.</text>
</comment>
<sequence>MRKQLTDLRRKMAERGIDAYIVPTTDFHGSEYVNDYFKCREYISGFTGSAGTLVVTAEDAGLWTDGRYFLQAAQELSGSGIHLMKMNQAATPTIPGYLRENIPSDGTVGFDGRIVGWSMGCELERDHSVICDLDLAGEIWADRPKLAGSAIYALPMEVTGESAKSKLERIRRAMAEKHADFHLITSLEEIAWLYNLRGNDVKYTPVFYAFALITMEEDRLYVLDRSFEERSTLPYLQVFDDLRTLGPGRILLNKDVTSYSLVNAISPQTEIISGTDPAEIMKATKNPVEISCTRRAHIKDGIAMVKFLHWIKTNVGKQKITEISASDRLEAFRRQQPGCFDLSFDTISGYMDNGAIVHYAPSPETDRELKPEGLLLIDSGGQYKDGTTDITRTVVLGPLTGQMKEDYTTILKSNLTLSMAKFAKGTTGTQLDETARRPVRDRGLDFDHGTGHGVGHILSVHEGPNNISPRNGSWPITPGMITTDEPGIYKEGEYGIRLENELLCVEDAGGSLKFEPITMCPFDREAIIPQMLTEEERSYLNGYHRKVYDSLSQGLEQDLKDWLKEQTAPI</sequence>
<dbReference type="InterPro" id="IPR050422">
    <property type="entry name" value="X-Pro_aminopeptidase_P"/>
</dbReference>
<dbReference type="EMBL" id="DVMO01000005">
    <property type="protein sequence ID" value="HIU26808.1"/>
    <property type="molecule type" value="Genomic_DNA"/>
</dbReference>
<evidence type="ECO:0000256" key="2">
    <source>
        <dbReference type="ARBA" id="ARBA00022723"/>
    </source>
</evidence>
<reference evidence="7" key="1">
    <citation type="submission" date="2020-10" db="EMBL/GenBank/DDBJ databases">
        <authorList>
            <person name="Gilroy R."/>
        </authorList>
    </citation>
    <scope>NUCLEOTIDE SEQUENCE</scope>
    <source>
        <strain evidence="7">11300</strain>
    </source>
</reference>
<keyword evidence="3" id="KW-0378">Hydrolase</keyword>
<name>A0A9D1I441_9FIRM</name>
<evidence type="ECO:0000313" key="7">
    <source>
        <dbReference type="EMBL" id="HIU26808.1"/>
    </source>
</evidence>
<dbReference type="PANTHER" id="PTHR43763:SF6">
    <property type="entry name" value="XAA-PRO AMINOPEPTIDASE 1"/>
    <property type="match status" value="1"/>
</dbReference>
<dbReference type="CDD" id="cd01085">
    <property type="entry name" value="APP"/>
    <property type="match status" value="1"/>
</dbReference>
<organism evidence="7 8">
    <name type="scientific">Candidatus Fimisoma avicola</name>
    <dbReference type="NCBI Taxonomy" id="2840826"/>
    <lineage>
        <taxon>Bacteria</taxon>
        <taxon>Bacillati</taxon>
        <taxon>Bacillota</taxon>
        <taxon>Clostridia</taxon>
        <taxon>Eubacteriales</taxon>
        <taxon>Candidatus Fimisoma</taxon>
    </lineage>
</organism>
<dbReference type="InterPro" id="IPR029149">
    <property type="entry name" value="Creatin/AminoP/Spt16_N"/>
</dbReference>
<feature type="domain" description="Peptidase M24 C-terminal" evidence="6">
    <location>
        <begin position="512"/>
        <end position="570"/>
    </location>
</feature>
<dbReference type="Pfam" id="PF16188">
    <property type="entry name" value="Peptidase_M24_C"/>
    <property type="match status" value="1"/>
</dbReference>
<evidence type="ECO:0000259" key="6">
    <source>
        <dbReference type="Pfam" id="PF16188"/>
    </source>
</evidence>
<accession>A0A9D1I441</accession>
<keyword evidence="7" id="KW-0645">Protease</keyword>
<dbReference type="PANTHER" id="PTHR43763">
    <property type="entry name" value="XAA-PRO AMINOPEPTIDASE 1"/>
    <property type="match status" value="1"/>
</dbReference>
<dbReference type="Pfam" id="PF00557">
    <property type="entry name" value="Peptidase_M24"/>
    <property type="match status" value="1"/>
</dbReference>
<dbReference type="Proteomes" id="UP000824091">
    <property type="component" value="Unassembled WGS sequence"/>
</dbReference>
<dbReference type="InterPro" id="IPR033740">
    <property type="entry name" value="Pept_M24B"/>
</dbReference>
<reference evidence="7" key="2">
    <citation type="journal article" date="2021" name="PeerJ">
        <title>Extensive microbial diversity within the chicken gut microbiome revealed by metagenomics and culture.</title>
        <authorList>
            <person name="Gilroy R."/>
            <person name="Ravi A."/>
            <person name="Getino M."/>
            <person name="Pursley I."/>
            <person name="Horton D.L."/>
            <person name="Alikhan N.F."/>
            <person name="Baker D."/>
            <person name="Gharbi K."/>
            <person name="Hall N."/>
            <person name="Watson M."/>
            <person name="Adriaenssens E.M."/>
            <person name="Foster-Nyarko E."/>
            <person name="Jarju S."/>
            <person name="Secka A."/>
            <person name="Antonio M."/>
            <person name="Oren A."/>
            <person name="Chaudhuri R.R."/>
            <person name="La Ragione R."/>
            <person name="Hildebrand F."/>
            <person name="Pallen M.J."/>
        </authorList>
    </citation>
    <scope>NUCLEOTIDE SEQUENCE</scope>
    <source>
        <strain evidence="7">11300</strain>
    </source>
</reference>
<dbReference type="InterPro" id="IPR036005">
    <property type="entry name" value="Creatinase/aminopeptidase-like"/>
</dbReference>
<dbReference type="Gene3D" id="3.90.230.10">
    <property type="entry name" value="Creatinase/methionine aminopeptidase superfamily"/>
    <property type="match status" value="1"/>
</dbReference>
<proteinExistence type="inferred from homology"/>
<dbReference type="SUPFAM" id="SSF55920">
    <property type="entry name" value="Creatinase/aminopeptidase"/>
    <property type="match status" value="1"/>
</dbReference>
<dbReference type="Pfam" id="PF01321">
    <property type="entry name" value="Creatinase_N"/>
    <property type="match status" value="1"/>
</dbReference>
<dbReference type="SUPFAM" id="SSF53092">
    <property type="entry name" value="Creatinase/prolidase N-terminal domain"/>
    <property type="match status" value="2"/>
</dbReference>
<evidence type="ECO:0000256" key="1">
    <source>
        <dbReference type="ARBA" id="ARBA00008766"/>
    </source>
</evidence>
<evidence type="ECO:0000256" key="3">
    <source>
        <dbReference type="ARBA" id="ARBA00022801"/>
    </source>
</evidence>
<evidence type="ECO:0000313" key="8">
    <source>
        <dbReference type="Proteomes" id="UP000824091"/>
    </source>
</evidence>
<comment type="similarity">
    <text evidence="1">Belongs to the peptidase M24B family.</text>
</comment>
<dbReference type="Pfam" id="PF16189">
    <property type="entry name" value="Creatinase_N_2"/>
    <property type="match status" value="1"/>
</dbReference>